<evidence type="ECO:0008006" key="11">
    <source>
        <dbReference type="Google" id="ProtNLM"/>
    </source>
</evidence>
<evidence type="ECO:0000256" key="3">
    <source>
        <dbReference type="ARBA" id="ARBA00022833"/>
    </source>
</evidence>
<keyword evidence="6" id="KW-0442">Lipid degradation</keyword>
<accession>A0A9W9FIK3</accession>
<evidence type="ECO:0000259" key="8">
    <source>
        <dbReference type="PROSITE" id="PS51635"/>
    </source>
</evidence>
<evidence type="ECO:0000256" key="5">
    <source>
        <dbReference type="PROSITE-ProRule" id="PRU00175"/>
    </source>
</evidence>
<keyword evidence="1" id="KW-0479">Metal-binding</keyword>
<dbReference type="InterPro" id="IPR016035">
    <property type="entry name" value="Acyl_Trfase/lysoPLipase"/>
</dbReference>
<evidence type="ECO:0000256" key="1">
    <source>
        <dbReference type="ARBA" id="ARBA00022723"/>
    </source>
</evidence>
<feature type="short sequence motif" description="GXSXG" evidence="6">
    <location>
        <begin position="505"/>
        <end position="509"/>
    </location>
</feature>
<comment type="caution">
    <text evidence="9">The sequence shown here is derived from an EMBL/GenBank/DDBJ whole genome shotgun (WGS) entry which is preliminary data.</text>
</comment>
<dbReference type="GO" id="GO:0016020">
    <property type="term" value="C:membrane"/>
    <property type="evidence" value="ECO:0007669"/>
    <property type="project" value="TreeGrafter"/>
</dbReference>
<dbReference type="GO" id="GO:0016042">
    <property type="term" value="P:lipid catabolic process"/>
    <property type="evidence" value="ECO:0007669"/>
    <property type="project" value="UniProtKB-UniRule"/>
</dbReference>
<proteinExistence type="predicted"/>
<feature type="active site" description="Nucleophile" evidence="6">
    <location>
        <position position="507"/>
    </location>
</feature>
<feature type="short sequence motif" description="DGA/G" evidence="6">
    <location>
        <begin position="666"/>
        <end position="668"/>
    </location>
</feature>
<reference evidence="9" key="1">
    <citation type="submission" date="2022-11" db="EMBL/GenBank/DDBJ databases">
        <authorList>
            <person name="Petersen C."/>
        </authorList>
    </citation>
    <scope>NUCLEOTIDE SEQUENCE</scope>
    <source>
        <strain evidence="9">IBT 30069</strain>
    </source>
</reference>
<dbReference type="PROSITE" id="PS50089">
    <property type="entry name" value="ZF_RING_2"/>
    <property type="match status" value="1"/>
</dbReference>
<dbReference type="CDD" id="cd07199">
    <property type="entry name" value="Pat17_PNPLA8_PNPLA9_like"/>
    <property type="match status" value="1"/>
</dbReference>
<dbReference type="PANTHER" id="PTHR24185:SF8">
    <property type="entry name" value="PNPLA DOMAIN-CONTAINING PROTEIN"/>
    <property type="match status" value="1"/>
</dbReference>
<dbReference type="PROSITE" id="PS51635">
    <property type="entry name" value="PNPLA"/>
    <property type="match status" value="1"/>
</dbReference>
<dbReference type="Pfam" id="PF01734">
    <property type="entry name" value="Patatin"/>
    <property type="match status" value="1"/>
</dbReference>
<evidence type="ECO:0000259" key="7">
    <source>
        <dbReference type="PROSITE" id="PS50089"/>
    </source>
</evidence>
<keyword evidence="2 5" id="KW-0863">Zinc-finger</keyword>
<dbReference type="InterPro" id="IPR017907">
    <property type="entry name" value="Znf_RING_CS"/>
</dbReference>
<dbReference type="Proteomes" id="UP001149165">
    <property type="component" value="Unassembled WGS sequence"/>
</dbReference>
<gene>
    <name evidence="9" type="ORF">N7456_006902</name>
</gene>
<feature type="domain" description="PNPLA" evidence="8">
    <location>
        <begin position="469"/>
        <end position="679"/>
    </location>
</feature>
<evidence type="ECO:0000256" key="6">
    <source>
        <dbReference type="PROSITE-ProRule" id="PRU01161"/>
    </source>
</evidence>
<dbReference type="SUPFAM" id="SSF52151">
    <property type="entry name" value="FabD/lysophospholipase-like"/>
    <property type="match status" value="1"/>
</dbReference>
<feature type="domain" description="RING-type" evidence="7">
    <location>
        <begin position="404"/>
        <end position="449"/>
    </location>
</feature>
<evidence type="ECO:0000256" key="2">
    <source>
        <dbReference type="ARBA" id="ARBA00022771"/>
    </source>
</evidence>
<dbReference type="GO" id="GO:0046486">
    <property type="term" value="P:glycerolipid metabolic process"/>
    <property type="evidence" value="ECO:0007669"/>
    <property type="project" value="UniProtKB-ARBA"/>
</dbReference>
<keyword evidence="10" id="KW-1185">Reference proteome</keyword>
<dbReference type="PROSITE" id="PS00518">
    <property type="entry name" value="ZF_RING_1"/>
    <property type="match status" value="1"/>
</dbReference>
<keyword evidence="6" id="KW-0378">Hydrolase</keyword>
<evidence type="ECO:0000313" key="10">
    <source>
        <dbReference type="Proteomes" id="UP001149165"/>
    </source>
</evidence>
<dbReference type="InterPro" id="IPR002641">
    <property type="entry name" value="PNPLA_dom"/>
</dbReference>
<dbReference type="GO" id="GO:0019369">
    <property type="term" value="P:arachidonate metabolic process"/>
    <property type="evidence" value="ECO:0007669"/>
    <property type="project" value="TreeGrafter"/>
</dbReference>
<feature type="short sequence motif" description="GXGXXG" evidence="6">
    <location>
        <begin position="473"/>
        <end position="478"/>
    </location>
</feature>
<keyword evidence="3" id="KW-0862">Zinc</keyword>
<name>A0A9W9FIK3_9EURO</name>
<dbReference type="PANTHER" id="PTHR24185">
    <property type="entry name" value="CALCIUM-INDEPENDENT PHOSPHOLIPASE A2-GAMMA"/>
    <property type="match status" value="1"/>
</dbReference>
<keyword evidence="4 6" id="KW-0443">Lipid metabolism</keyword>
<sequence length="955" mass="106479">MAAWLDLVREDGVWSLVDTHRLEELVKEMPYPTCQYPCLLFFVGNANRMRALRTLFPQNNVSRQGPAGIVRLHLSARTAHTEQPVLFAESAWCGEKSLGDTKWLRYATHLHQRHTLTDVGGELVPARLRQQLAGHLVMPWTQMMCLFVDTSVDLKAAGDLLRLPRRPLAVGDECLSNALHVVMVTEKIPLEDIWAQVSLWELSHADRLTILDLRERSRCSDDVAFEPLRGLILDRLPDIWTAQQSDYRLFSALHLGAFWKLSLQHPLHILHTTPLDLLAHARRNFAKAPSMHESLCEGVRLMRVDGYTEGNIYGAVASALLMDAYPPGMHGFSPVVLMKKLYGGWWAAERADERLGRYGCVLSRFQQYFAQLGPVRSSASIRKTTLTRLYRQGGEGALRSAVVCLVCLSRPPEHMLPCRHALCDTCVVIFGQPSELGLHHINIPECPLCGCENHVVIRQLPPTKGPLILSLDGGGVRGLLQLRLLRALEERIGLPINSLPDLCAGTSVGALSAINLFLNDRSLDECLDVFPSFAQRIFRRARLPVPRCFRWMMSAFNLLTGGLYDSSELSGALKEAVGPEHHMFAPARTSPAGCRVALVASRTSDGKACVLANYRGCGQRCASAAYRFLVTNSPQGPLLADAAMCSVAAPFYFHTTTLPEFGPFQDGGVRANNPVAIAMRETNVIWPSSSTFDLILSVGTGFSRSSHRPQSGLLRWLWEGALPRLWRAMMSSPCLDGTQGFAEALNYFPSDSHDRILRLDQEIDGPLPHLDDVSALQEFSMMDLPVSDHIVRKVLVRGLFFFELDDIPVRTHAGFSCKGSVLCSRPEAAPILGRVLVEFPHAWLQIGNGHKLECLGVEDCCLTCGHFRKGVSFAVSSLEERFSIHIANDCHREMIGGFPKSLLELLQEQQAFDHFGRADHQNSVWPRVRSCNCFRRSKRKLQIVEPSVANKKRRL</sequence>
<reference evidence="9" key="2">
    <citation type="journal article" date="2023" name="IMA Fungus">
        <title>Comparative genomic study of the Penicillium genus elucidates a diverse pangenome and 15 lateral gene transfer events.</title>
        <authorList>
            <person name="Petersen C."/>
            <person name="Sorensen T."/>
            <person name="Nielsen M.R."/>
            <person name="Sondergaard T.E."/>
            <person name="Sorensen J.L."/>
            <person name="Fitzpatrick D.A."/>
            <person name="Frisvad J.C."/>
            <person name="Nielsen K.L."/>
        </authorList>
    </citation>
    <scope>NUCLEOTIDE SEQUENCE</scope>
    <source>
        <strain evidence="9">IBT 30069</strain>
    </source>
</reference>
<evidence type="ECO:0000313" key="9">
    <source>
        <dbReference type="EMBL" id="KAJ5100850.1"/>
    </source>
</evidence>
<dbReference type="InterPro" id="IPR001841">
    <property type="entry name" value="Znf_RING"/>
</dbReference>
<protein>
    <recommendedName>
        <fullName evidence="11">Calcium-independent phospholipase A2-gamma</fullName>
    </recommendedName>
</protein>
<evidence type="ECO:0000256" key="4">
    <source>
        <dbReference type="ARBA" id="ARBA00023098"/>
    </source>
</evidence>
<dbReference type="GO" id="GO:0047499">
    <property type="term" value="F:calcium-independent phospholipase A2 activity"/>
    <property type="evidence" value="ECO:0007669"/>
    <property type="project" value="TreeGrafter"/>
</dbReference>
<dbReference type="OrthoDB" id="194358at2759"/>
<feature type="active site" description="Proton acceptor" evidence="6">
    <location>
        <position position="666"/>
    </location>
</feature>
<organism evidence="9 10">
    <name type="scientific">Penicillium angulare</name>
    <dbReference type="NCBI Taxonomy" id="116970"/>
    <lineage>
        <taxon>Eukaryota</taxon>
        <taxon>Fungi</taxon>
        <taxon>Dikarya</taxon>
        <taxon>Ascomycota</taxon>
        <taxon>Pezizomycotina</taxon>
        <taxon>Eurotiomycetes</taxon>
        <taxon>Eurotiomycetidae</taxon>
        <taxon>Eurotiales</taxon>
        <taxon>Aspergillaceae</taxon>
        <taxon>Penicillium</taxon>
    </lineage>
</organism>
<dbReference type="EMBL" id="JAPQKH010000004">
    <property type="protein sequence ID" value="KAJ5100850.1"/>
    <property type="molecule type" value="Genomic_DNA"/>
</dbReference>
<dbReference type="GO" id="GO:0008270">
    <property type="term" value="F:zinc ion binding"/>
    <property type="evidence" value="ECO:0007669"/>
    <property type="project" value="UniProtKB-KW"/>
</dbReference>
<dbReference type="AlphaFoldDB" id="A0A9W9FIK3"/>
<dbReference type="Gene3D" id="3.40.1090.10">
    <property type="entry name" value="Cytosolic phospholipase A2 catalytic domain"/>
    <property type="match status" value="1"/>
</dbReference>